<organism evidence="1 2">
    <name type="scientific">Romanomermis culicivorax</name>
    <name type="common">Nematode worm</name>
    <dbReference type="NCBI Taxonomy" id="13658"/>
    <lineage>
        <taxon>Eukaryota</taxon>
        <taxon>Metazoa</taxon>
        <taxon>Ecdysozoa</taxon>
        <taxon>Nematoda</taxon>
        <taxon>Enoplea</taxon>
        <taxon>Dorylaimia</taxon>
        <taxon>Mermithida</taxon>
        <taxon>Mermithoidea</taxon>
        <taxon>Mermithidae</taxon>
        <taxon>Romanomermis</taxon>
    </lineage>
</organism>
<proteinExistence type="predicted"/>
<dbReference type="AlphaFoldDB" id="A0A915L6P2"/>
<keyword evidence="1" id="KW-1185">Reference proteome</keyword>
<name>A0A915L6P2_ROMCU</name>
<dbReference type="Proteomes" id="UP000887565">
    <property type="component" value="Unplaced"/>
</dbReference>
<sequence>MGNIVIENHTSVDWHNYIREVCKRALDETVPMGGPGQIIQIEESLMGG</sequence>
<evidence type="ECO:0000313" key="1">
    <source>
        <dbReference type="Proteomes" id="UP000887565"/>
    </source>
</evidence>
<protein>
    <submittedName>
        <fullName evidence="2">Uncharacterized protein</fullName>
    </submittedName>
</protein>
<accession>A0A915L6P2</accession>
<dbReference type="WBParaSite" id="nRc.2.0.1.t45415-RA">
    <property type="protein sequence ID" value="nRc.2.0.1.t45415-RA"/>
    <property type="gene ID" value="nRc.2.0.1.g45415"/>
</dbReference>
<evidence type="ECO:0000313" key="2">
    <source>
        <dbReference type="WBParaSite" id="nRc.2.0.1.t45415-RA"/>
    </source>
</evidence>
<reference evidence="2" key="1">
    <citation type="submission" date="2022-11" db="UniProtKB">
        <authorList>
            <consortium name="WormBaseParasite"/>
        </authorList>
    </citation>
    <scope>IDENTIFICATION</scope>
</reference>